<feature type="binding site" evidence="9">
    <location>
        <position position="62"/>
    </location>
    <ligand>
        <name>substrate</name>
    </ligand>
</feature>
<protein>
    <recommendedName>
        <fullName evidence="9">Acetylglutamate kinase</fullName>
        <ecNumber evidence="9">2.7.2.8</ecNumber>
    </recommendedName>
    <alternativeName>
        <fullName evidence="9">N-acetyl-L-glutamate 5-phosphotransferase</fullName>
    </alternativeName>
    <alternativeName>
        <fullName evidence="9">NAG kinase</fullName>
        <shortName evidence="9">NAGK</shortName>
    </alternativeName>
</protein>
<dbReference type="GO" id="GO:0005737">
    <property type="term" value="C:cytoplasm"/>
    <property type="evidence" value="ECO:0007669"/>
    <property type="project" value="UniProtKB-SubCell"/>
</dbReference>
<dbReference type="STRING" id="1185876.BN8_01233"/>
<dbReference type="HAMAP" id="MF_00082">
    <property type="entry name" value="ArgB"/>
    <property type="match status" value="1"/>
</dbReference>
<dbReference type="PANTHER" id="PTHR23342:SF0">
    <property type="entry name" value="N-ACETYLGLUTAMATE SYNTHASE, MITOCHONDRIAL"/>
    <property type="match status" value="1"/>
</dbReference>
<evidence type="ECO:0000256" key="3">
    <source>
        <dbReference type="ARBA" id="ARBA00022605"/>
    </source>
</evidence>
<evidence type="ECO:0000256" key="5">
    <source>
        <dbReference type="ARBA" id="ARBA00022741"/>
    </source>
</evidence>
<keyword evidence="9" id="KW-0963">Cytoplasm</keyword>
<evidence type="ECO:0000256" key="7">
    <source>
        <dbReference type="ARBA" id="ARBA00022840"/>
    </source>
</evidence>
<dbReference type="EC" id="2.7.2.8" evidence="9"/>
<dbReference type="Gene3D" id="3.40.1160.10">
    <property type="entry name" value="Acetylglutamate kinase-like"/>
    <property type="match status" value="1"/>
</dbReference>
<comment type="pathway">
    <text evidence="1 9">Amino-acid biosynthesis; L-arginine biosynthesis; N(2)-acetyl-L-ornithine from L-glutamate: step 2/4.</text>
</comment>
<dbReference type="InterPro" id="IPR036393">
    <property type="entry name" value="AceGlu_kinase-like_sf"/>
</dbReference>
<feature type="site" description="Transition state stabilizer" evidence="9">
    <location>
        <position position="223"/>
    </location>
</feature>
<feature type="domain" description="Aspartate/glutamate/uridylate kinase" evidence="10">
    <location>
        <begin position="4"/>
        <end position="241"/>
    </location>
</feature>
<dbReference type="eggNOG" id="COG0548">
    <property type="taxonomic scope" value="Bacteria"/>
</dbReference>
<dbReference type="Proteomes" id="UP000009309">
    <property type="component" value="Unassembled WGS sequence"/>
</dbReference>
<dbReference type="NCBIfam" id="TIGR00761">
    <property type="entry name" value="argB"/>
    <property type="match status" value="1"/>
</dbReference>
<evidence type="ECO:0000256" key="1">
    <source>
        <dbReference type="ARBA" id="ARBA00004828"/>
    </source>
</evidence>
<dbReference type="GO" id="GO:0005524">
    <property type="term" value="F:ATP binding"/>
    <property type="evidence" value="ECO:0007669"/>
    <property type="project" value="UniProtKB-UniRule"/>
</dbReference>
<evidence type="ECO:0000256" key="8">
    <source>
        <dbReference type="ARBA" id="ARBA00048141"/>
    </source>
</evidence>
<dbReference type="AlphaFoldDB" id="I2GEC3"/>
<keyword evidence="7 9" id="KW-0067">ATP-binding</keyword>
<dbReference type="PIRSF" id="PIRSF000728">
    <property type="entry name" value="NAGK"/>
    <property type="match status" value="1"/>
</dbReference>
<dbReference type="Pfam" id="PF00696">
    <property type="entry name" value="AA_kinase"/>
    <property type="match status" value="1"/>
</dbReference>
<sequence>MNNLTVIKIGGNVIDNPNALNRFLTDFAKLLGDTILIHGGGKIATQVAEKLGVQTTMVDGRRITDQAMLDVVTMVYGGLVNKQIVAKLQALDINAIGLTGADANIILAQKRPVKDIDYGFVGDIIEVDSGRLQSFLHQELTPVIAPLTHDGAGNMLNTNADTMASAVAVDMSRHKAVTLVYCFEKKGVLSDPTNDDSVIRELTPALYTEYKTAGTINKGMIPKLDNAFNALRNGVERVVICHADEVAMALQEGAGTTLRVAANQPES</sequence>
<keyword evidence="6 9" id="KW-0418">Kinase</keyword>
<feature type="site" description="Transition state stabilizer" evidence="9">
    <location>
        <position position="8"/>
    </location>
</feature>
<dbReference type="InterPro" id="IPR001048">
    <property type="entry name" value="Asp/Glu/Uridylate_kinase"/>
</dbReference>
<dbReference type="GO" id="GO:0003991">
    <property type="term" value="F:acetylglutamate kinase activity"/>
    <property type="evidence" value="ECO:0007669"/>
    <property type="project" value="UniProtKB-UniRule"/>
</dbReference>
<dbReference type="RefSeq" id="WP_009280832.1">
    <property type="nucleotide sequence ID" value="NZ_CAIT01000005.1"/>
</dbReference>
<reference evidence="11 12" key="1">
    <citation type="journal article" date="2012" name="J. Bacteriol.">
        <title>Genome Sequence of the Filamentous Bacterium Fibrisoma limi BUZ 3T.</title>
        <authorList>
            <person name="Filippini M."/>
            <person name="Qi W."/>
            <person name="Jaenicke S."/>
            <person name="Goesmann A."/>
            <person name="Smits T.H."/>
            <person name="Bagheri H.C."/>
        </authorList>
    </citation>
    <scope>NUCLEOTIDE SEQUENCE [LARGE SCALE GENOMIC DNA]</scope>
    <source>
        <strain evidence="12">BUZ 3T</strain>
    </source>
</reference>
<proteinExistence type="inferred from homology"/>
<comment type="function">
    <text evidence="9">Catalyzes the ATP-dependent phosphorylation of N-acetyl-L-glutamate.</text>
</comment>
<keyword evidence="12" id="KW-1185">Reference proteome</keyword>
<comment type="catalytic activity">
    <reaction evidence="8 9">
        <text>N-acetyl-L-glutamate + ATP = N-acetyl-L-glutamyl 5-phosphate + ADP</text>
        <dbReference type="Rhea" id="RHEA:14629"/>
        <dbReference type="ChEBI" id="CHEBI:30616"/>
        <dbReference type="ChEBI" id="CHEBI:44337"/>
        <dbReference type="ChEBI" id="CHEBI:57936"/>
        <dbReference type="ChEBI" id="CHEBI:456216"/>
        <dbReference type="EC" id="2.7.2.8"/>
    </reaction>
</comment>
<dbReference type="InterPro" id="IPR004662">
    <property type="entry name" value="AcgluKinase_fam"/>
</dbReference>
<evidence type="ECO:0000256" key="6">
    <source>
        <dbReference type="ARBA" id="ARBA00022777"/>
    </source>
</evidence>
<feature type="binding site" evidence="9">
    <location>
        <begin position="40"/>
        <end position="41"/>
    </location>
    <ligand>
        <name>substrate</name>
    </ligand>
</feature>
<name>I2GEC3_9BACT</name>
<accession>I2GEC3</accession>
<gene>
    <name evidence="9" type="primary">argB</name>
    <name evidence="11" type="ORF">BN8_01233</name>
</gene>
<evidence type="ECO:0000256" key="9">
    <source>
        <dbReference type="HAMAP-Rule" id="MF_00082"/>
    </source>
</evidence>
<feature type="binding site" evidence="9">
    <location>
        <position position="157"/>
    </location>
    <ligand>
        <name>substrate</name>
    </ligand>
</feature>
<dbReference type="EMBL" id="CAIT01000005">
    <property type="protein sequence ID" value="CCH52248.1"/>
    <property type="molecule type" value="Genomic_DNA"/>
</dbReference>
<dbReference type="GO" id="GO:0042450">
    <property type="term" value="P:L-arginine biosynthetic process via ornithine"/>
    <property type="evidence" value="ECO:0007669"/>
    <property type="project" value="UniProtKB-UniRule"/>
</dbReference>
<dbReference type="OrthoDB" id="9803155at2"/>
<dbReference type="UniPathway" id="UPA00068">
    <property type="reaction ID" value="UER00107"/>
</dbReference>
<keyword evidence="3 9" id="KW-0028">Amino-acid biosynthesis</keyword>
<keyword evidence="4 9" id="KW-0808">Transferase</keyword>
<comment type="similarity">
    <text evidence="9">Belongs to the acetylglutamate kinase family. ArgB subfamily.</text>
</comment>
<evidence type="ECO:0000256" key="4">
    <source>
        <dbReference type="ARBA" id="ARBA00022679"/>
    </source>
</evidence>
<evidence type="ECO:0000259" key="10">
    <source>
        <dbReference type="Pfam" id="PF00696"/>
    </source>
</evidence>
<keyword evidence="5 9" id="KW-0547">Nucleotide-binding</keyword>
<comment type="caution">
    <text evidence="11">The sequence shown here is derived from an EMBL/GenBank/DDBJ whole genome shotgun (WGS) entry which is preliminary data.</text>
</comment>
<comment type="subcellular location">
    <subcellularLocation>
        <location evidence="9">Cytoplasm</location>
    </subcellularLocation>
</comment>
<dbReference type="InterPro" id="IPR037528">
    <property type="entry name" value="ArgB"/>
</dbReference>
<evidence type="ECO:0000256" key="2">
    <source>
        <dbReference type="ARBA" id="ARBA00022571"/>
    </source>
</evidence>
<organism evidence="11 12">
    <name type="scientific">Fibrisoma limi BUZ 3</name>
    <dbReference type="NCBI Taxonomy" id="1185876"/>
    <lineage>
        <taxon>Bacteria</taxon>
        <taxon>Pseudomonadati</taxon>
        <taxon>Bacteroidota</taxon>
        <taxon>Cytophagia</taxon>
        <taxon>Cytophagales</taxon>
        <taxon>Spirosomataceae</taxon>
        <taxon>Fibrisoma</taxon>
    </lineage>
</organism>
<keyword evidence="2 9" id="KW-0055">Arginine biosynthesis</keyword>
<evidence type="ECO:0000313" key="11">
    <source>
        <dbReference type="EMBL" id="CCH52248.1"/>
    </source>
</evidence>
<dbReference type="CDD" id="cd04238">
    <property type="entry name" value="AAK_NAGK-like"/>
    <property type="match status" value="1"/>
</dbReference>
<dbReference type="SUPFAM" id="SSF53633">
    <property type="entry name" value="Carbamate kinase-like"/>
    <property type="match status" value="1"/>
</dbReference>
<evidence type="ECO:0000313" key="12">
    <source>
        <dbReference type="Proteomes" id="UP000009309"/>
    </source>
</evidence>
<dbReference type="PANTHER" id="PTHR23342">
    <property type="entry name" value="N-ACETYLGLUTAMATE SYNTHASE"/>
    <property type="match status" value="1"/>
</dbReference>